<evidence type="ECO:0000256" key="2">
    <source>
        <dbReference type="ARBA" id="ARBA00022692"/>
    </source>
</evidence>
<dbReference type="PROSITE" id="PS50929">
    <property type="entry name" value="ABC_TM1F"/>
    <property type="match status" value="1"/>
</dbReference>
<evidence type="ECO:0000256" key="4">
    <source>
        <dbReference type="ARBA" id="ARBA00022840"/>
    </source>
</evidence>
<keyword evidence="5 7" id="KW-1133">Transmembrane helix</keyword>
<evidence type="ECO:0000259" key="9">
    <source>
        <dbReference type="PROSITE" id="PS50929"/>
    </source>
</evidence>
<evidence type="ECO:0000256" key="6">
    <source>
        <dbReference type="ARBA" id="ARBA00023136"/>
    </source>
</evidence>
<dbReference type="Proteomes" id="UP001597249">
    <property type="component" value="Unassembled WGS sequence"/>
</dbReference>
<dbReference type="PROSITE" id="PS50893">
    <property type="entry name" value="ABC_TRANSPORTER_2"/>
    <property type="match status" value="1"/>
</dbReference>
<dbReference type="GO" id="GO:0005524">
    <property type="term" value="F:ATP binding"/>
    <property type="evidence" value="ECO:0007669"/>
    <property type="project" value="UniProtKB-KW"/>
</dbReference>
<proteinExistence type="predicted"/>
<dbReference type="Pfam" id="PF00664">
    <property type="entry name" value="ABC_membrane"/>
    <property type="match status" value="1"/>
</dbReference>
<reference evidence="11" key="1">
    <citation type="journal article" date="2019" name="Int. J. Syst. Evol. Microbiol.">
        <title>The Global Catalogue of Microorganisms (GCM) 10K type strain sequencing project: providing services to taxonomists for standard genome sequencing and annotation.</title>
        <authorList>
            <consortium name="The Broad Institute Genomics Platform"/>
            <consortium name="The Broad Institute Genome Sequencing Center for Infectious Disease"/>
            <person name="Wu L."/>
            <person name="Ma J."/>
        </authorList>
    </citation>
    <scope>NUCLEOTIDE SEQUENCE [LARGE SCALE GENOMIC DNA]</scope>
    <source>
        <strain evidence="11">CCM 8911</strain>
    </source>
</reference>
<evidence type="ECO:0000259" key="8">
    <source>
        <dbReference type="PROSITE" id="PS50893"/>
    </source>
</evidence>
<evidence type="ECO:0000256" key="3">
    <source>
        <dbReference type="ARBA" id="ARBA00022741"/>
    </source>
</evidence>
<feature type="transmembrane region" description="Helical" evidence="7">
    <location>
        <begin position="173"/>
        <end position="192"/>
    </location>
</feature>
<evidence type="ECO:0000256" key="1">
    <source>
        <dbReference type="ARBA" id="ARBA00004651"/>
    </source>
</evidence>
<dbReference type="InterPro" id="IPR011527">
    <property type="entry name" value="ABC1_TM_dom"/>
</dbReference>
<feature type="transmembrane region" description="Helical" evidence="7">
    <location>
        <begin position="198"/>
        <end position="217"/>
    </location>
</feature>
<dbReference type="PROSITE" id="PS00211">
    <property type="entry name" value="ABC_TRANSPORTER_1"/>
    <property type="match status" value="1"/>
</dbReference>
<evidence type="ECO:0000313" key="10">
    <source>
        <dbReference type="EMBL" id="MFD1392456.1"/>
    </source>
</evidence>
<keyword evidence="11" id="KW-1185">Reference proteome</keyword>
<dbReference type="InterPro" id="IPR027417">
    <property type="entry name" value="P-loop_NTPase"/>
</dbReference>
<dbReference type="PANTHER" id="PTHR24221">
    <property type="entry name" value="ATP-BINDING CASSETTE SUB-FAMILY B"/>
    <property type="match status" value="1"/>
</dbReference>
<keyword evidence="2 7" id="KW-0812">Transmembrane</keyword>
<feature type="domain" description="ABC transporter" evidence="8">
    <location>
        <begin position="267"/>
        <end position="473"/>
    </location>
</feature>
<dbReference type="InterPro" id="IPR039421">
    <property type="entry name" value="Type_1_exporter"/>
</dbReference>
<dbReference type="SMART" id="SM00382">
    <property type="entry name" value="AAA"/>
    <property type="match status" value="1"/>
</dbReference>
<dbReference type="SUPFAM" id="SSF90123">
    <property type="entry name" value="ABC transporter transmembrane region"/>
    <property type="match status" value="1"/>
</dbReference>
<comment type="subcellular location">
    <subcellularLocation>
        <location evidence="1">Cell membrane</location>
        <topology evidence="1">Multi-pass membrane protein</topology>
    </subcellularLocation>
</comment>
<dbReference type="InterPro" id="IPR003593">
    <property type="entry name" value="AAA+_ATPase"/>
</dbReference>
<dbReference type="EMBL" id="JBHTMO010000005">
    <property type="protein sequence ID" value="MFD1392456.1"/>
    <property type="molecule type" value="Genomic_DNA"/>
</dbReference>
<dbReference type="InterPro" id="IPR017871">
    <property type="entry name" value="ABC_transporter-like_CS"/>
</dbReference>
<evidence type="ECO:0000256" key="7">
    <source>
        <dbReference type="SAM" id="Phobius"/>
    </source>
</evidence>
<dbReference type="Gene3D" id="3.40.50.300">
    <property type="entry name" value="P-loop containing nucleotide triphosphate hydrolases"/>
    <property type="match status" value="1"/>
</dbReference>
<name>A0ABW4B6Y2_9LACO</name>
<organism evidence="10 11">
    <name type="scientific">Lacticaseibacillus jixianensis</name>
    <dbReference type="NCBI Taxonomy" id="2486012"/>
    <lineage>
        <taxon>Bacteria</taxon>
        <taxon>Bacillati</taxon>
        <taxon>Bacillota</taxon>
        <taxon>Bacilli</taxon>
        <taxon>Lactobacillales</taxon>
        <taxon>Lactobacillaceae</taxon>
        <taxon>Lacticaseibacillus</taxon>
    </lineage>
</organism>
<dbReference type="InterPro" id="IPR003439">
    <property type="entry name" value="ABC_transporter-like_ATP-bd"/>
</dbReference>
<accession>A0ABW4B6Y2</accession>
<dbReference type="PANTHER" id="PTHR24221:SF654">
    <property type="entry name" value="ATP-BINDING CASSETTE SUB-FAMILY B MEMBER 6"/>
    <property type="match status" value="1"/>
</dbReference>
<dbReference type="Pfam" id="PF00005">
    <property type="entry name" value="ABC_tran"/>
    <property type="match status" value="1"/>
</dbReference>
<keyword evidence="3" id="KW-0547">Nucleotide-binding</keyword>
<keyword evidence="6 7" id="KW-0472">Membrane</keyword>
<sequence length="473" mass="51659">MAGFAALSFLGQCQVWVKNRLVQTVNLRIKTLMAKNLIDDGPLPEDASKPLSFMTNDLKLLETNGITSELTILQELLTLIFAIAAAIYFDWLTTLVFVVGALLPMAVSGLTQKPIDRRSKAWSAANGQYTGSLKDLLSGLDTIRSYHANTVAKARLNQSSTAMENGLRRMNNLIGSADVWMSFLSLTVGLLVPFGFGIVRILSGVITIAGFIGIVQLSNSITNPLLIIMDGVNKWNTTRQIQAKLRTAKDTSSDKRSEQPLGTLQTLTLNNITLSRGGKALLQNFNLTIKAGSKILLKAPSGFGKTTLLYALQGQLPMQGSYQINGIDAGQLPPRQQLDLFSLIKQQPFLFNDTLRFNLTLGGDYSQDELEEAARRAHLDTLVAEKGWDYQCGENGANLSGGQIQRVEIARAFLVKRPVILADEATSALDDKLSDAIHDELFASGKTVIEVAHHISPEWQAKFDQVIDLTQAA</sequence>
<dbReference type="RefSeq" id="WP_125586863.1">
    <property type="nucleotide sequence ID" value="NZ_JBHTMO010000005.1"/>
</dbReference>
<protein>
    <submittedName>
        <fullName evidence="10">ATP-binding cassette domain-containing protein</fullName>
    </submittedName>
</protein>
<keyword evidence="4 10" id="KW-0067">ATP-binding</keyword>
<dbReference type="CDD" id="cd03228">
    <property type="entry name" value="ABCC_MRP_Like"/>
    <property type="match status" value="1"/>
</dbReference>
<feature type="transmembrane region" description="Helical" evidence="7">
    <location>
        <begin position="77"/>
        <end position="110"/>
    </location>
</feature>
<dbReference type="Gene3D" id="1.20.1560.10">
    <property type="entry name" value="ABC transporter type 1, transmembrane domain"/>
    <property type="match status" value="1"/>
</dbReference>
<comment type="caution">
    <text evidence="10">The sequence shown here is derived from an EMBL/GenBank/DDBJ whole genome shotgun (WGS) entry which is preliminary data.</text>
</comment>
<dbReference type="SUPFAM" id="SSF52540">
    <property type="entry name" value="P-loop containing nucleoside triphosphate hydrolases"/>
    <property type="match status" value="1"/>
</dbReference>
<gene>
    <name evidence="10" type="ORF">ACFQ3L_02490</name>
</gene>
<evidence type="ECO:0000313" key="11">
    <source>
        <dbReference type="Proteomes" id="UP001597249"/>
    </source>
</evidence>
<evidence type="ECO:0000256" key="5">
    <source>
        <dbReference type="ARBA" id="ARBA00022989"/>
    </source>
</evidence>
<dbReference type="InterPro" id="IPR036640">
    <property type="entry name" value="ABC1_TM_sf"/>
</dbReference>
<feature type="domain" description="ABC transmembrane type-1" evidence="9">
    <location>
        <begin position="1"/>
        <end position="237"/>
    </location>
</feature>